<dbReference type="InterPro" id="IPR032330">
    <property type="entry name" value="EF-G-binding_C"/>
</dbReference>
<dbReference type="InterPro" id="IPR010841">
    <property type="entry name" value="EF-G-binding_N"/>
</dbReference>
<dbReference type="InterPro" id="IPR038344">
    <property type="entry name" value="EF-G_N_sf"/>
</dbReference>
<dbReference type="Proteomes" id="UP000242084">
    <property type="component" value="Chromosome 1"/>
</dbReference>
<evidence type="ECO:0000313" key="4">
    <source>
        <dbReference type="Proteomes" id="UP000242084"/>
    </source>
</evidence>
<dbReference type="RefSeq" id="WP_095089474.1">
    <property type="nucleotide sequence ID" value="NZ_BMDM01000001.1"/>
</dbReference>
<dbReference type="AlphaFoldDB" id="A0A240A452"/>
<protein>
    <submittedName>
        <fullName evidence="3">Fibronectin-binding protein</fullName>
    </submittedName>
</protein>
<evidence type="ECO:0000259" key="2">
    <source>
        <dbReference type="Pfam" id="PF16571"/>
    </source>
</evidence>
<sequence>MNNFIQPYQFVSIKEQAEKLVNVYKSVNDPKTIETFQAMTDDHIAQLFNEKHSEVTDFVNIIMNKKISRAQVDKLLIGLKAYVIPFEQPSSKQLEKVFKKTKKLKQPDWENIDLKESSYIGWNDSGKQKKYIVLYDENEKLTGVVGDLSPAIKPGICSICQKESNVSMFLSTTKSKGDGTYTKNGNYICHDSIRCNQQLVQLDALYDFIHTVKMT</sequence>
<dbReference type="Pfam" id="PF16571">
    <property type="entry name" value="FBP_C"/>
    <property type="match status" value="1"/>
</dbReference>
<organism evidence="3 4">
    <name type="scientific">Mammaliicoccus stepanovicii</name>
    <dbReference type="NCBI Taxonomy" id="643214"/>
    <lineage>
        <taxon>Bacteria</taxon>
        <taxon>Bacillati</taxon>
        <taxon>Bacillota</taxon>
        <taxon>Bacilli</taxon>
        <taxon>Bacillales</taxon>
        <taxon>Staphylococcaceae</taxon>
        <taxon>Mammaliicoccus</taxon>
    </lineage>
</organism>
<evidence type="ECO:0000259" key="1">
    <source>
        <dbReference type="Pfam" id="PF07299"/>
    </source>
</evidence>
<accession>A0A240A452</accession>
<dbReference type="EMBL" id="LT906462">
    <property type="protein sequence ID" value="SNV77854.1"/>
    <property type="molecule type" value="Genomic_DNA"/>
</dbReference>
<dbReference type="KEGG" id="sste:SAMEA4384403_2162"/>
<gene>
    <name evidence="3" type="ORF">SAMEA4384403_02162</name>
</gene>
<dbReference type="Gene3D" id="1.20.1280.250">
    <property type="match status" value="1"/>
</dbReference>
<dbReference type="CDD" id="cd16342">
    <property type="entry name" value="FusC_FusB"/>
    <property type="match status" value="1"/>
</dbReference>
<keyword evidence="4" id="KW-1185">Reference proteome</keyword>
<name>A0A240A452_9STAP</name>
<feature type="domain" description="Elongation factor G-binding protein C-terminal treble-clef zinc-finger" evidence="2">
    <location>
        <begin position="101"/>
        <end position="199"/>
    </location>
</feature>
<dbReference type="Pfam" id="PF07299">
    <property type="entry name" value="EF-G-binding_N"/>
    <property type="match status" value="1"/>
</dbReference>
<dbReference type="OrthoDB" id="1891078at2"/>
<feature type="domain" description="Elongation factor G-binding protein N-terminal" evidence="1">
    <location>
        <begin position="4"/>
        <end position="87"/>
    </location>
</feature>
<reference evidence="3 4" key="1">
    <citation type="submission" date="2017-06" db="EMBL/GenBank/DDBJ databases">
        <authorList>
            <consortium name="Pathogen Informatics"/>
        </authorList>
    </citation>
    <scope>NUCLEOTIDE SEQUENCE [LARGE SCALE GENOMIC DNA]</scope>
    <source>
        <strain evidence="3 4">NCTC13839</strain>
    </source>
</reference>
<evidence type="ECO:0000313" key="3">
    <source>
        <dbReference type="EMBL" id="SNV77854.1"/>
    </source>
</evidence>
<proteinExistence type="predicted"/>